<feature type="domain" description="TIR" evidence="3">
    <location>
        <begin position="11"/>
        <end position="190"/>
    </location>
</feature>
<dbReference type="InterPro" id="IPR001611">
    <property type="entry name" value="Leu-rich_rpt"/>
</dbReference>
<dbReference type="PANTHER" id="PTHR11017">
    <property type="entry name" value="LEUCINE-RICH REPEAT-CONTAINING PROTEIN"/>
    <property type="match status" value="1"/>
</dbReference>
<keyword evidence="2" id="KW-0677">Repeat</keyword>
<dbReference type="SMART" id="SM00255">
    <property type="entry name" value="TIR"/>
    <property type="match status" value="1"/>
</dbReference>
<dbReference type="Pfam" id="PF01582">
    <property type="entry name" value="TIR"/>
    <property type="match status" value="1"/>
</dbReference>
<accession>A0AAD8K9D9</accession>
<keyword evidence="1" id="KW-0433">Leucine-rich repeat</keyword>
<dbReference type="Pfam" id="PF00560">
    <property type="entry name" value="LRR_1"/>
    <property type="match status" value="2"/>
</dbReference>
<keyword evidence="5" id="KW-1185">Reference proteome</keyword>
<dbReference type="EMBL" id="JAUHHV010000007">
    <property type="protein sequence ID" value="KAK1417276.1"/>
    <property type="molecule type" value="Genomic_DNA"/>
</dbReference>
<dbReference type="Pfam" id="PF07725">
    <property type="entry name" value="LRR_3"/>
    <property type="match status" value="1"/>
</dbReference>
<dbReference type="Proteomes" id="UP001229421">
    <property type="component" value="Unassembled WGS sequence"/>
</dbReference>
<dbReference type="Gene3D" id="3.40.50.10140">
    <property type="entry name" value="Toll/interleukin-1 receptor homology (TIR) domain"/>
    <property type="match status" value="1"/>
</dbReference>
<evidence type="ECO:0000313" key="4">
    <source>
        <dbReference type="EMBL" id="KAK1417276.1"/>
    </source>
</evidence>
<dbReference type="InterPro" id="IPR000157">
    <property type="entry name" value="TIR_dom"/>
</dbReference>
<evidence type="ECO:0000313" key="5">
    <source>
        <dbReference type="Proteomes" id="UP001229421"/>
    </source>
</evidence>
<evidence type="ECO:0000256" key="1">
    <source>
        <dbReference type="ARBA" id="ARBA00022614"/>
    </source>
</evidence>
<name>A0AAD8K9D9_TARER</name>
<evidence type="ECO:0000256" key="2">
    <source>
        <dbReference type="ARBA" id="ARBA00022737"/>
    </source>
</evidence>
<dbReference type="PANTHER" id="PTHR11017:SF544">
    <property type="entry name" value="ADP-RIBOSYL CYCLASE_CYCLIC ADP-RIBOSE HYDROLASE"/>
    <property type="match status" value="1"/>
</dbReference>
<gene>
    <name evidence="4" type="ORF">QVD17_26402</name>
</gene>
<sequence length="761" mass="87170">MASTYLPSSRKIYDVFLSYYGLGTRNNFVDDILYALGEKGTSTRMVDISIVGSRFSYLSQEIFDLMEQSSMAVIVFCKDYVTTPRCLDELLMIMVLSKEVERGFNVVPVFYNIDPLELRNSDWPIQEIQQNGMHLEKTFGYTFCEYTAESIEIWRQAVVELTNLHGLTMKFKNTPDWNYLDFVDEIVETVEEFRSHSFIKHFDGKYGILNFSHLTIMSRAELARLISALFKPSTVRISHLRLLRIFTRIYKLGTEEIKAIVVENLHEVESMDMSEAFRNMGKLRLLYLHAMTEEKTPHGPKYLPNELRWLTWNHFSLDSLPESFHANKLVGLEMPHSKIEQLWDRRELKVLHKLKFLDLSYSKLTKTTPDFNQTPNLERLNLGCCLNLLEVHTSIGVLQRLVYLSLSGCSNLMHLPESLGNLVCLAELNVSHCMIEELPRTIGNLCNLVQLNLTYCENLKSLPNTISRLCCLETLDLHHCSNLKELPENLDGLERLEYLIASSSGVRHLPDAISRLKCLKTLDLHHCLRIETPLNLNAVYSEIGIRQNLAYLNLSCCIQLKEFPESIGDLENLSKLDLSHNTIQELPSSIGNLTKLIHLNLTYCKNLERLPITIVRLKDLKTLQLHGCISLESLPENIDRLESLEDLIVSSTSIRSIPNSIRRCKHLKDLNVHDCKSLTYLPPALGDMESLEVFRASNSAIMVIPDSICSSKSLRVLDLRGCFNLQELPTYLSNIESLEEIYISGTRVSELPPSIDRFKVT</sequence>
<dbReference type="GO" id="GO:0051707">
    <property type="term" value="P:response to other organism"/>
    <property type="evidence" value="ECO:0007669"/>
    <property type="project" value="UniProtKB-ARBA"/>
</dbReference>
<protein>
    <recommendedName>
        <fullName evidence="3">TIR domain-containing protein</fullName>
    </recommendedName>
</protein>
<dbReference type="SUPFAM" id="SSF52058">
    <property type="entry name" value="L domain-like"/>
    <property type="match status" value="2"/>
</dbReference>
<dbReference type="InterPro" id="IPR055414">
    <property type="entry name" value="LRR_R13L4/SHOC2-like"/>
</dbReference>
<dbReference type="AlphaFoldDB" id="A0AAD8K9D9"/>
<dbReference type="SMART" id="SM00369">
    <property type="entry name" value="LRR_TYP"/>
    <property type="match status" value="8"/>
</dbReference>
<dbReference type="Pfam" id="PF23598">
    <property type="entry name" value="LRR_14"/>
    <property type="match status" value="1"/>
</dbReference>
<dbReference type="GO" id="GO:0007165">
    <property type="term" value="P:signal transduction"/>
    <property type="evidence" value="ECO:0007669"/>
    <property type="project" value="InterPro"/>
</dbReference>
<dbReference type="InterPro" id="IPR044974">
    <property type="entry name" value="Disease_R_plants"/>
</dbReference>
<dbReference type="PROSITE" id="PS50104">
    <property type="entry name" value="TIR"/>
    <property type="match status" value="1"/>
</dbReference>
<dbReference type="InterPro" id="IPR011713">
    <property type="entry name" value="Leu-rich_rpt_3"/>
</dbReference>
<dbReference type="InterPro" id="IPR035897">
    <property type="entry name" value="Toll_tir_struct_dom_sf"/>
</dbReference>
<reference evidence="4" key="1">
    <citation type="journal article" date="2023" name="bioRxiv">
        <title>Improved chromosome-level genome assembly for marigold (Tagetes erecta).</title>
        <authorList>
            <person name="Jiang F."/>
            <person name="Yuan L."/>
            <person name="Wang S."/>
            <person name="Wang H."/>
            <person name="Xu D."/>
            <person name="Wang A."/>
            <person name="Fan W."/>
        </authorList>
    </citation>
    <scope>NUCLEOTIDE SEQUENCE</scope>
    <source>
        <strain evidence="4">WSJ</strain>
        <tissue evidence="4">Leaf</tissue>
    </source>
</reference>
<dbReference type="PROSITE" id="PS51450">
    <property type="entry name" value="LRR"/>
    <property type="match status" value="1"/>
</dbReference>
<organism evidence="4 5">
    <name type="scientific">Tagetes erecta</name>
    <name type="common">African marigold</name>
    <dbReference type="NCBI Taxonomy" id="13708"/>
    <lineage>
        <taxon>Eukaryota</taxon>
        <taxon>Viridiplantae</taxon>
        <taxon>Streptophyta</taxon>
        <taxon>Embryophyta</taxon>
        <taxon>Tracheophyta</taxon>
        <taxon>Spermatophyta</taxon>
        <taxon>Magnoliopsida</taxon>
        <taxon>eudicotyledons</taxon>
        <taxon>Gunneridae</taxon>
        <taxon>Pentapetalae</taxon>
        <taxon>asterids</taxon>
        <taxon>campanulids</taxon>
        <taxon>Asterales</taxon>
        <taxon>Asteraceae</taxon>
        <taxon>Asteroideae</taxon>
        <taxon>Heliantheae alliance</taxon>
        <taxon>Tageteae</taxon>
        <taxon>Tagetes</taxon>
    </lineage>
</organism>
<evidence type="ECO:0000259" key="3">
    <source>
        <dbReference type="PROSITE" id="PS50104"/>
    </source>
</evidence>
<proteinExistence type="predicted"/>
<dbReference type="GO" id="GO:0006952">
    <property type="term" value="P:defense response"/>
    <property type="evidence" value="ECO:0007669"/>
    <property type="project" value="InterPro"/>
</dbReference>
<dbReference type="InterPro" id="IPR003591">
    <property type="entry name" value="Leu-rich_rpt_typical-subtyp"/>
</dbReference>
<dbReference type="SUPFAM" id="SSF52200">
    <property type="entry name" value="Toll/Interleukin receptor TIR domain"/>
    <property type="match status" value="1"/>
</dbReference>
<dbReference type="InterPro" id="IPR032675">
    <property type="entry name" value="LRR_dom_sf"/>
</dbReference>
<dbReference type="Gene3D" id="3.80.10.10">
    <property type="entry name" value="Ribonuclease Inhibitor"/>
    <property type="match status" value="3"/>
</dbReference>
<comment type="caution">
    <text evidence="4">The sequence shown here is derived from an EMBL/GenBank/DDBJ whole genome shotgun (WGS) entry which is preliminary data.</text>
</comment>